<sequence>MKPPAAPSRNAIRKKPRPQSQSPTPPSANEFRKIKAQWSSAKALAAAEDEEEAQNAAAAAARRITQGAPMGEEGTGAAGHAASEERLMNSAKERDARRNKLKESVFKIEHAGVLGVLGWFLFIHLVGIFFFTKGFLLTRMVLENKSECSVLPFEGTATANSSQMATSAQGCWHPKTFDKAVVIIIDALRYDFTVPFRPTVEGQQPQFFHNNLPVLHETAVESPDQAFLLPFIADPPTTTLQRLKGLTTGTLPTFIDAGSNFAGTAIDEDNMIAQLHSVGKRVVHLGDDTWQSLFPDLFEANLSRPYDSFNVRDLHTVDNGVIEHLFPLLHAENATKWDVIVGHFLGVDHAGHRYGPNHAAMAAKLQQMDRVIRDVMRSIDESTLLVVMGDHGMDGKGDHGGESDDEVEAALWMYSKRTGVFGRTNDMILEPPRTAKERPIPQIDLVPTLALLLGIPIPFNNLGSPIEEAFSAAGGRDLTDLVRVNRLASAQIKRYQHAYALARGADETHPSGPLGIWSRAEEDWNSMSQHPHPRHGSDRDRLILEVYKSYREYQRDTLHLCKSLWTRFDIPSMIQGILISFAGVILLLCYARGIRGDRTDLSFPTLRRIGVGSGIGVMGGMILTGMRIVQLSRVEGLVFGIAVGGICAALSTVLWVPKRIVSPMANSLWAWLAIIFTVLQSIGFSSNSFTIWEDEILLFFLTTFSVMAALSSLRQKNTEARVLGFYHSIVFVVLGRIASFSRLCREEQMPLCVSTYYASSTSSTSAWWHLLIPFLLALVLPSVIRSYYQGSKSYEGSAVFWIGIAFRTGLFIVAAFWTLDAADDGDWFPALPKSLVKTTRVTLAQVVLAIAFAAGTTTFVWAKPCVSISMTPNTETNVNSPVAPALNSSPSKTIVTILGYANVHGTRYSLLLINFALAIILLQKPMGGGAIGLQTWQIFSLLEILDTNGLTTSNCAIGPVVLGLLGSFHFFTTGHQATLSSIQWKIAFVPLTTVKYPWSPLIITLNTFGAQILSAVAVPLTVLWKRPIDARSGLLPQSSSTQARLQPASPTAPRSSPKNGMSRLLSDVAQAATTHILYYATINLATTMWVGLLRRHLMLYRIFNPRFMMGALVLVVVDVVVLFVSVVGVRWNTVSVADVFGWS</sequence>
<feature type="region of interest" description="Disordered" evidence="11">
    <location>
        <begin position="1035"/>
        <end position="1061"/>
    </location>
</feature>
<dbReference type="Pfam" id="PF01663">
    <property type="entry name" value="Phosphodiest"/>
    <property type="match status" value="1"/>
</dbReference>
<feature type="transmembrane region" description="Helical" evidence="12">
    <location>
        <begin position="696"/>
        <end position="713"/>
    </location>
</feature>
<feature type="region of interest" description="Disordered" evidence="11">
    <location>
        <begin position="1"/>
        <end position="33"/>
    </location>
</feature>
<feature type="transmembrane region" description="Helical" evidence="12">
    <location>
        <begin position="636"/>
        <end position="656"/>
    </location>
</feature>
<organism evidence="13 14">
    <name type="scientific">Ajellomyces capsulatus</name>
    <name type="common">Darling's disease fungus</name>
    <name type="synonym">Histoplasma capsulatum</name>
    <dbReference type="NCBI Taxonomy" id="5037"/>
    <lineage>
        <taxon>Eukaryota</taxon>
        <taxon>Fungi</taxon>
        <taxon>Dikarya</taxon>
        <taxon>Ascomycota</taxon>
        <taxon>Pezizomycotina</taxon>
        <taxon>Eurotiomycetes</taxon>
        <taxon>Eurotiomycetidae</taxon>
        <taxon>Onygenales</taxon>
        <taxon>Ajellomycetaceae</taxon>
        <taxon>Histoplasma</taxon>
    </lineage>
</organism>
<keyword evidence="8 12" id="KW-1133">Transmembrane helix</keyword>
<dbReference type="EMBL" id="JAEVHI010000001">
    <property type="protein sequence ID" value="KAG5303407.1"/>
    <property type="molecule type" value="Genomic_DNA"/>
</dbReference>
<dbReference type="InterPro" id="IPR002591">
    <property type="entry name" value="Phosphodiest/P_Trfase"/>
</dbReference>
<accession>A0A8H8D792</accession>
<keyword evidence="4" id="KW-0337">GPI-anchor biosynthesis</keyword>
<dbReference type="Gene3D" id="3.40.720.10">
    <property type="entry name" value="Alkaline Phosphatase, subunit A"/>
    <property type="match status" value="1"/>
</dbReference>
<feature type="transmembrane region" description="Helical" evidence="12">
    <location>
        <begin position="611"/>
        <end position="630"/>
    </location>
</feature>
<comment type="pathway">
    <text evidence="2">Glycolipid biosynthesis; glycosylphosphatidylinositol-anchor biosynthesis.</text>
</comment>
<keyword evidence="9 12" id="KW-0472">Membrane</keyword>
<feature type="transmembrane region" description="Helical" evidence="12">
    <location>
        <begin position="799"/>
        <end position="819"/>
    </location>
</feature>
<comment type="caution">
    <text evidence="13">The sequence shown here is derived from an EMBL/GenBank/DDBJ whole genome shotgun (WGS) entry which is preliminary data.</text>
</comment>
<dbReference type="VEuPathDB" id="FungiDB:I7I52_01401"/>
<gene>
    <name evidence="13" type="ORF">I7I52_01401</name>
</gene>
<dbReference type="GO" id="GO:0005789">
    <property type="term" value="C:endoplasmic reticulum membrane"/>
    <property type="evidence" value="ECO:0007669"/>
    <property type="project" value="UniProtKB-SubCell"/>
</dbReference>
<proteinExistence type="inferred from homology"/>
<dbReference type="PANTHER" id="PTHR23071">
    <property type="entry name" value="PHOSPHATIDYLINOSITOL GLYCAN"/>
    <property type="match status" value="1"/>
</dbReference>
<evidence type="ECO:0000256" key="8">
    <source>
        <dbReference type="ARBA" id="ARBA00022989"/>
    </source>
</evidence>
<keyword evidence="7" id="KW-0256">Endoplasmic reticulum</keyword>
<dbReference type="OrthoDB" id="272139at2759"/>
<feature type="transmembrane region" description="Helical" evidence="12">
    <location>
        <begin position="668"/>
        <end position="684"/>
    </location>
</feature>
<evidence type="ECO:0000256" key="11">
    <source>
        <dbReference type="SAM" id="MobiDB-lite"/>
    </source>
</evidence>
<feature type="compositionally biased region" description="Basic and acidic residues" evidence="11">
    <location>
        <begin position="82"/>
        <end position="94"/>
    </location>
</feature>
<evidence type="ECO:0000256" key="1">
    <source>
        <dbReference type="ARBA" id="ARBA00004477"/>
    </source>
</evidence>
<evidence type="ECO:0000256" key="10">
    <source>
        <dbReference type="ARBA" id="ARBA00023180"/>
    </source>
</evidence>
<evidence type="ECO:0000256" key="6">
    <source>
        <dbReference type="ARBA" id="ARBA00022692"/>
    </source>
</evidence>
<feature type="transmembrane region" description="Helical" evidence="12">
    <location>
        <begin position="1107"/>
        <end position="1131"/>
    </location>
</feature>
<evidence type="ECO:0000256" key="5">
    <source>
        <dbReference type="ARBA" id="ARBA00022679"/>
    </source>
</evidence>
<evidence type="ECO:0000256" key="3">
    <source>
        <dbReference type="ARBA" id="ARBA00008695"/>
    </source>
</evidence>
<feature type="region of interest" description="Disordered" evidence="11">
    <location>
        <begin position="69"/>
        <end position="94"/>
    </location>
</feature>
<comment type="similarity">
    <text evidence="3">Belongs to the PIGG/PIGN/PIGO family. PIGO subfamily.</text>
</comment>
<evidence type="ECO:0000313" key="13">
    <source>
        <dbReference type="EMBL" id="KAG5303407.1"/>
    </source>
</evidence>
<evidence type="ECO:0000256" key="4">
    <source>
        <dbReference type="ARBA" id="ARBA00022502"/>
    </source>
</evidence>
<feature type="transmembrane region" description="Helical" evidence="12">
    <location>
        <begin position="573"/>
        <end position="591"/>
    </location>
</feature>
<dbReference type="PANTHER" id="PTHR23071:SF1">
    <property type="entry name" value="GPI ETHANOLAMINE PHOSPHATE TRANSFERASE 3"/>
    <property type="match status" value="1"/>
</dbReference>
<evidence type="ECO:0000256" key="7">
    <source>
        <dbReference type="ARBA" id="ARBA00022824"/>
    </source>
</evidence>
<dbReference type="AlphaFoldDB" id="A0A8H8D792"/>
<keyword evidence="10" id="KW-0325">Glycoprotein</keyword>
<keyword evidence="5 13" id="KW-0808">Transferase</keyword>
<feature type="transmembrane region" description="Helical" evidence="12">
    <location>
        <begin position="839"/>
        <end position="862"/>
    </location>
</feature>
<keyword evidence="6 12" id="KW-0812">Transmembrane</keyword>
<dbReference type="SUPFAM" id="SSF53649">
    <property type="entry name" value="Alkaline phosphatase-like"/>
    <property type="match status" value="1"/>
</dbReference>
<evidence type="ECO:0000256" key="12">
    <source>
        <dbReference type="SAM" id="Phobius"/>
    </source>
</evidence>
<name>A0A8H8D792_AJECA</name>
<dbReference type="UniPathway" id="UPA00196"/>
<feature type="transmembrane region" description="Helical" evidence="12">
    <location>
        <begin position="1001"/>
        <end position="1024"/>
    </location>
</feature>
<evidence type="ECO:0000256" key="2">
    <source>
        <dbReference type="ARBA" id="ARBA00004687"/>
    </source>
</evidence>
<dbReference type="GO" id="GO:0051377">
    <property type="term" value="F:mannose-ethanolamine phosphotransferase activity"/>
    <property type="evidence" value="ECO:0007669"/>
    <property type="project" value="InterPro"/>
</dbReference>
<evidence type="ECO:0000313" key="14">
    <source>
        <dbReference type="Proteomes" id="UP000670092"/>
    </source>
</evidence>
<feature type="transmembrane region" description="Helical" evidence="12">
    <location>
        <begin position="1076"/>
        <end position="1095"/>
    </location>
</feature>
<dbReference type="InterPro" id="IPR039524">
    <property type="entry name" value="PIGO/GPI13"/>
</dbReference>
<feature type="transmembrane region" description="Helical" evidence="12">
    <location>
        <begin position="111"/>
        <end position="131"/>
    </location>
</feature>
<feature type="transmembrane region" description="Helical" evidence="12">
    <location>
        <begin position="766"/>
        <end position="787"/>
    </location>
</feature>
<dbReference type="InterPro" id="IPR017850">
    <property type="entry name" value="Alkaline_phosphatase_core_sf"/>
</dbReference>
<feature type="transmembrane region" description="Helical" evidence="12">
    <location>
        <begin position="725"/>
        <end position="743"/>
    </location>
</feature>
<dbReference type="GO" id="GO:0006506">
    <property type="term" value="P:GPI anchor biosynthetic process"/>
    <property type="evidence" value="ECO:0007669"/>
    <property type="project" value="UniProtKB-UniPathway"/>
</dbReference>
<comment type="subcellular location">
    <subcellularLocation>
        <location evidence="1">Endoplasmic reticulum membrane</location>
        <topology evidence="1">Multi-pass membrane protein</topology>
    </subcellularLocation>
</comment>
<protein>
    <submittedName>
        <fullName evidence="13">Phosphoethanolamine transferase class O</fullName>
    </submittedName>
</protein>
<dbReference type="CDD" id="cd16023">
    <property type="entry name" value="GPI_EPT_3"/>
    <property type="match status" value="1"/>
</dbReference>
<feature type="compositionally biased region" description="Polar residues" evidence="11">
    <location>
        <begin position="1035"/>
        <end position="1059"/>
    </location>
</feature>
<evidence type="ECO:0000256" key="9">
    <source>
        <dbReference type="ARBA" id="ARBA00023136"/>
    </source>
</evidence>
<dbReference type="Proteomes" id="UP000670092">
    <property type="component" value="Unassembled WGS sequence"/>
</dbReference>
<reference evidence="13 14" key="1">
    <citation type="submission" date="2021-01" db="EMBL/GenBank/DDBJ databases">
        <title>Chromosome-level genome assembly of a human fungal pathogen reveals clustering of transcriptionally co-regulated genes.</title>
        <authorList>
            <person name="Voorhies M."/>
            <person name="Cohen S."/>
            <person name="Shea T.P."/>
            <person name="Petrus S."/>
            <person name="Munoz J.F."/>
            <person name="Poplawski S."/>
            <person name="Goldman W.E."/>
            <person name="Michael T."/>
            <person name="Cuomo C.A."/>
            <person name="Sil A."/>
            <person name="Beyhan S."/>
        </authorList>
    </citation>
    <scope>NUCLEOTIDE SEQUENCE [LARGE SCALE GENOMIC DNA]</scope>
    <source>
        <strain evidence="13 14">G184AR</strain>
    </source>
</reference>
<dbReference type="InterPro" id="IPR037675">
    <property type="entry name" value="PIG-O_N"/>
</dbReference>